<evidence type="ECO:0000313" key="2">
    <source>
        <dbReference type="EMBL" id="VDM85930.1"/>
    </source>
</evidence>
<evidence type="ECO:0000259" key="1">
    <source>
        <dbReference type="PROSITE" id="PS00028"/>
    </source>
</evidence>
<keyword evidence="3" id="KW-1185">Reference proteome</keyword>
<dbReference type="Gene3D" id="3.30.160.60">
    <property type="entry name" value="Classic Zinc Finger"/>
    <property type="match status" value="1"/>
</dbReference>
<evidence type="ECO:0000313" key="3">
    <source>
        <dbReference type="Proteomes" id="UP000270094"/>
    </source>
</evidence>
<sequence>MDRRSDAEDVEQTCGICGKVLVNVHQLNVHLMEHDDRRCCPHCLRPFALAQQLLSHVSEVHAE</sequence>
<dbReference type="Proteomes" id="UP000270094">
    <property type="component" value="Unassembled WGS sequence"/>
</dbReference>
<dbReference type="Pfam" id="PF00096">
    <property type="entry name" value="zf-C2H2"/>
    <property type="match status" value="1"/>
</dbReference>
<dbReference type="SUPFAM" id="SSF57667">
    <property type="entry name" value="beta-beta-alpha zinc fingers"/>
    <property type="match status" value="1"/>
</dbReference>
<feature type="non-terminal residue" evidence="2">
    <location>
        <position position="63"/>
    </location>
</feature>
<dbReference type="InterPro" id="IPR036236">
    <property type="entry name" value="Znf_C2H2_sf"/>
</dbReference>
<organism evidence="2 3">
    <name type="scientific">Strongylus vulgaris</name>
    <name type="common">Blood worm</name>
    <dbReference type="NCBI Taxonomy" id="40348"/>
    <lineage>
        <taxon>Eukaryota</taxon>
        <taxon>Metazoa</taxon>
        <taxon>Ecdysozoa</taxon>
        <taxon>Nematoda</taxon>
        <taxon>Chromadorea</taxon>
        <taxon>Rhabditida</taxon>
        <taxon>Rhabditina</taxon>
        <taxon>Rhabditomorpha</taxon>
        <taxon>Strongyloidea</taxon>
        <taxon>Strongylidae</taxon>
        <taxon>Strongylus</taxon>
    </lineage>
</organism>
<dbReference type="SMART" id="SM00355">
    <property type="entry name" value="ZnF_C2H2"/>
    <property type="match status" value="2"/>
</dbReference>
<proteinExistence type="predicted"/>
<dbReference type="InterPro" id="IPR013087">
    <property type="entry name" value="Znf_C2H2_type"/>
</dbReference>
<gene>
    <name evidence="2" type="ORF">SVUK_LOCUS20928</name>
</gene>
<dbReference type="EMBL" id="UYYB01147340">
    <property type="protein sequence ID" value="VDM85930.1"/>
    <property type="molecule type" value="Genomic_DNA"/>
</dbReference>
<dbReference type="OrthoDB" id="10014897at2759"/>
<accession>A0A3P7JJQ4</accession>
<dbReference type="PROSITE" id="PS00028">
    <property type="entry name" value="ZINC_FINGER_C2H2_1"/>
    <property type="match status" value="1"/>
</dbReference>
<protein>
    <recommendedName>
        <fullName evidence="1">C2H2-type domain-containing protein</fullName>
    </recommendedName>
</protein>
<name>A0A3P7JJQ4_STRVU</name>
<reference evidence="2 3" key="1">
    <citation type="submission" date="2018-11" db="EMBL/GenBank/DDBJ databases">
        <authorList>
            <consortium name="Pathogen Informatics"/>
        </authorList>
    </citation>
    <scope>NUCLEOTIDE SEQUENCE [LARGE SCALE GENOMIC DNA]</scope>
</reference>
<feature type="domain" description="C2H2-type" evidence="1">
    <location>
        <begin position="39"/>
        <end position="61"/>
    </location>
</feature>
<dbReference type="AlphaFoldDB" id="A0A3P7JJQ4"/>